<accession>V5DQA5</accession>
<evidence type="ECO:0000256" key="1">
    <source>
        <dbReference type="SAM" id="Phobius"/>
    </source>
</evidence>
<protein>
    <submittedName>
        <fullName evidence="2">Helicase-like protein</fullName>
    </submittedName>
</protein>
<keyword evidence="2" id="KW-0347">Helicase</keyword>
<reference evidence="2 3" key="1">
    <citation type="journal article" date="2014" name="Genome Announc.">
        <title>Trypanosoma cruzi Clone Dm28c Draft Genome Sequence.</title>
        <authorList>
            <person name="Grisard E.C."/>
            <person name="Teixeira S.M."/>
            <person name="de Almeida L.G."/>
            <person name="Stoco P.H."/>
            <person name="Gerber A.L."/>
            <person name="Talavera-Lopez C."/>
            <person name="Lima O.C."/>
            <person name="Andersson B."/>
            <person name="de Vasconcelos A.T."/>
        </authorList>
    </citation>
    <scope>NUCLEOTIDE SEQUENCE [LARGE SCALE GENOMIC DNA]</scope>
    <source>
        <strain evidence="2 3">Dm28c</strain>
    </source>
</reference>
<feature type="transmembrane region" description="Helical" evidence="1">
    <location>
        <begin position="7"/>
        <end position="32"/>
    </location>
</feature>
<proteinExistence type="predicted"/>
<keyword evidence="2" id="KW-0547">Nucleotide-binding</keyword>
<dbReference type="VEuPathDB" id="TriTrypDB:TCDM_01559"/>
<comment type="caution">
    <text evidence="2">The sequence shown here is derived from an EMBL/GenBank/DDBJ whole genome shotgun (WGS) entry which is preliminary data.</text>
</comment>
<keyword evidence="1" id="KW-1133">Transmembrane helix</keyword>
<dbReference type="Proteomes" id="UP000017861">
    <property type="component" value="Unassembled WGS sequence"/>
</dbReference>
<keyword evidence="1" id="KW-0812">Transmembrane</keyword>
<dbReference type="EMBL" id="AYLP01000010">
    <property type="protein sequence ID" value="ESS69581.1"/>
    <property type="molecule type" value="Genomic_DNA"/>
</dbReference>
<name>V5DQA5_TRYCR</name>
<organism evidence="2 3">
    <name type="scientific">Trypanosoma cruzi Dm28c</name>
    <dbReference type="NCBI Taxonomy" id="1416333"/>
    <lineage>
        <taxon>Eukaryota</taxon>
        <taxon>Discoba</taxon>
        <taxon>Euglenozoa</taxon>
        <taxon>Kinetoplastea</taxon>
        <taxon>Metakinetoplastina</taxon>
        <taxon>Trypanosomatida</taxon>
        <taxon>Trypanosomatidae</taxon>
        <taxon>Trypanosoma</taxon>
        <taxon>Schizotrypanum</taxon>
    </lineage>
</organism>
<evidence type="ECO:0000313" key="2">
    <source>
        <dbReference type="EMBL" id="ESS69581.1"/>
    </source>
</evidence>
<keyword evidence="2" id="KW-0378">Hydrolase</keyword>
<dbReference type="GO" id="GO:0004386">
    <property type="term" value="F:helicase activity"/>
    <property type="evidence" value="ECO:0007669"/>
    <property type="project" value="UniProtKB-KW"/>
</dbReference>
<evidence type="ECO:0000313" key="3">
    <source>
        <dbReference type="Proteomes" id="UP000017861"/>
    </source>
</evidence>
<dbReference type="AlphaFoldDB" id="V5DQA5"/>
<dbReference type="OrthoDB" id="250738at2759"/>
<sequence>MHFPLCAYIFSFFSLLLSVYVRFCSYFFYFYFCVWCFPSTVVANSLLDVTNNITGRSPITTGERSLRSFWMGQHNSAETAATGVRAATSVNDDGVILVKAEDTKERPVPPYELRAQELYESSVRRIQIVPPLLQTSAGLSPLSSAAEPTGLNKLYQRMSSIFFSQAVLMEQEALQQQRHQKAIDTSQEGQSTAKDESNCPLAQGLREFAFCWRAFEKNAAQQANAGSRVIDAALVGVNLALEGVKGAAVEQSHTAELYDFVEQESHALLEEVTLAVNLLQNDFLVLLRDTWSLLTDAERTGVQTEFHAKWKHTTLA</sequence>
<gene>
    <name evidence="2" type="ORF">TCDM_01559</name>
</gene>
<keyword evidence="1" id="KW-0472">Membrane</keyword>
<keyword evidence="2" id="KW-0067">ATP-binding</keyword>